<dbReference type="InterPro" id="IPR041078">
    <property type="entry name" value="Plavaka"/>
</dbReference>
<dbReference type="Pfam" id="PF18759">
    <property type="entry name" value="Plavaka"/>
    <property type="match status" value="1"/>
</dbReference>
<evidence type="ECO:0000313" key="2">
    <source>
        <dbReference type="Proteomes" id="UP000027265"/>
    </source>
</evidence>
<keyword evidence="2" id="KW-1185">Reference proteome</keyword>
<dbReference type="EMBL" id="KL197713">
    <property type="protein sequence ID" value="KDQ61191.1"/>
    <property type="molecule type" value="Genomic_DNA"/>
</dbReference>
<organism evidence="1 2">
    <name type="scientific">Jaapia argillacea MUCL 33604</name>
    <dbReference type="NCBI Taxonomy" id="933084"/>
    <lineage>
        <taxon>Eukaryota</taxon>
        <taxon>Fungi</taxon>
        <taxon>Dikarya</taxon>
        <taxon>Basidiomycota</taxon>
        <taxon>Agaricomycotina</taxon>
        <taxon>Agaricomycetes</taxon>
        <taxon>Agaricomycetidae</taxon>
        <taxon>Jaapiales</taxon>
        <taxon>Jaapiaceae</taxon>
        <taxon>Jaapia</taxon>
    </lineage>
</organism>
<dbReference type="AlphaFoldDB" id="A0A067QEZ6"/>
<protein>
    <submittedName>
        <fullName evidence="1">Uncharacterized protein</fullName>
    </submittedName>
</protein>
<name>A0A067QEZ6_9AGAM</name>
<accession>A0A067QEZ6</accession>
<dbReference type="Proteomes" id="UP000027265">
    <property type="component" value="Unassembled WGS sequence"/>
</dbReference>
<evidence type="ECO:0000313" key="1">
    <source>
        <dbReference type="EMBL" id="KDQ61191.1"/>
    </source>
</evidence>
<dbReference type="STRING" id="933084.A0A067QEZ6"/>
<sequence length="295" mass="34156">MPYRHVWQPPFPGEPEETVHGELYQSQAFLDAHAKVQDLPAKPGCSLPRAVIALMIWSDATHLTDFSSASLWPAYLMFGNQSKYLPDKFQDFVREASGKNARQPLVTHCRRELMHAIWQLLLDDDFQHAYIHGIVCMCGDGVWCRLYPQFFSYSADYPEKVLIATIRDLGNCPCLRCLVPLDQVGELGQKVDMQHCETQAWVDDEQRQNKVKLAWSFIYEKRYVVNSKAVNRVLQSESWVPTENAFLDFCDNLFKLLVPDFLHEWESGVWKAILTHLIQLLYSLKEDKVGKFNAW</sequence>
<dbReference type="OrthoDB" id="3208495at2759"/>
<dbReference type="InParanoid" id="A0A067QEZ6"/>
<proteinExistence type="predicted"/>
<gene>
    <name evidence="1" type="ORF">JAAARDRAFT_55886</name>
</gene>
<dbReference type="HOGENOM" id="CLU_002498_2_1_1"/>
<reference evidence="2" key="1">
    <citation type="journal article" date="2014" name="Proc. Natl. Acad. Sci. U.S.A.">
        <title>Extensive sampling of basidiomycete genomes demonstrates inadequacy of the white-rot/brown-rot paradigm for wood decay fungi.</title>
        <authorList>
            <person name="Riley R."/>
            <person name="Salamov A.A."/>
            <person name="Brown D.W."/>
            <person name="Nagy L.G."/>
            <person name="Floudas D."/>
            <person name="Held B.W."/>
            <person name="Levasseur A."/>
            <person name="Lombard V."/>
            <person name="Morin E."/>
            <person name="Otillar R."/>
            <person name="Lindquist E.A."/>
            <person name="Sun H."/>
            <person name="LaButti K.M."/>
            <person name="Schmutz J."/>
            <person name="Jabbour D."/>
            <person name="Luo H."/>
            <person name="Baker S.E."/>
            <person name="Pisabarro A.G."/>
            <person name="Walton J.D."/>
            <person name="Blanchette R.A."/>
            <person name="Henrissat B."/>
            <person name="Martin F."/>
            <person name="Cullen D."/>
            <person name="Hibbett D.S."/>
            <person name="Grigoriev I.V."/>
        </authorList>
    </citation>
    <scope>NUCLEOTIDE SEQUENCE [LARGE SCALE GENOMIC DNA]</scope>
    <source>
        <strain evidence="2">MUCL 33604</strain>
    </source>
</reference>